<dbReference type="EMBL" id="BKCJ011064493">
    <property type="protein sequence ID" value="GFC78198.1"/>
    <property type="molecule type" value="Genomic_DNA"/>
</dbReference>
<organism evidence="1">
    <name type="scientific">Tanacetum cinerariifolium</name>
    <name type="common">Dalmatian daisy</name>
    <name type="synonym">Chrysanthemum cinerariifolium</name>
    <dbReference type="NCBI Taxonomy" id="118510"/>
    <lineage>
        <taxon>Eukaryota</taxon>
        <taxon>Viridiplantae</taxon>
        <taxon>Streptophyta</taxon>
        <taxon>Embryophyta</taxon>
        <taxon>Tracheophyta</taxon>
        <taxon>Spermatophyta</taxon>
        <taxon>Magnoliopsida</taxon>
        <taxon>eudicotyledons</taxon>
        <taxon>Gunneridae</taxon>
        <taxon>Pentapetalae</taxon>
        <taxon>asterids</taxon>
        <taxon>campanulids</taxon>
        <taxon>Asterales</taxon>
        <taxon>Asteraceae</taxon>
        <taxon>Asteroideae</taxon>
        <taxon>Anthemideae</taxon>
        <taxon>Anthemidinae</taxon>
        <taxon>Tanacetum</taxon>
    </lineage>
</organism>
<evidence type="ECO:0000313" key="1">
    <source>
        <dbReference type="EMBL" id="GFC78198.1"/>
    </source>
</evidence>
<reference evidence="1" key="1">
    <citation type="journal article" date="2019" name="Sci. Rep.">
        <title>Draft genome of Tanacetum cinerariifolium, the natural source of mosquito coil.</title>
        <authorList>
            <person name="Yamashiro T."/>
            <person name="Shiraishi A."/>
            <person name="Satake H."/>
            <person name="Nakayama K."/>
        </authorList>
    </citation>
    <scope>NUCLEOTIDE SEQUENCE</scope>
</reference>
<name>A0A699QY31_TANCI</name>
<sequence length="102" mass="11365">CRDLTARKSVRLLPSHHLALRHTSPVTTIADLSSPLIFVYPPATRTLREVGVDVVARIDISDGMLMPDAVEHLEQGEEVVQDIYGHTIKIPLQRLEDIKTGM</sequence>
<proteinExistence type="predicted"/>
<protein>
    <submittedName>
        <fullName evidence="1">Uncharacterized protein</fullName>
    </submittedName>
</protein>
<accession>A0A699QY31</accession>
<comment type="caution">
    <text evidence="1">The sequence shown here is derived from an EMBL/GenBank/DDBJ whole genome shotgun (WGS) entry which is preliminary data.</text>
</comment>
<gene>
    <name evidence="1" type="ORF">Tci_850168</name>
</gene>
<feature type="non-terminal residue" evidence="1">
    <location>
        <position position="1"/>
    </location>
</feature>
<dbReference type="AlphaFoldDB" id="A0A699QY31"/>